<evidence type="ECO:0000256" key="5">
    <source>
        <dbReference type="ARBA" id="ARBA00022692"/>
    </source>
</evidence>
<evidence type="ECO:0000256" key="3">
    <source>
        <dbReference type="ARBA" id="ARBA00022676"/>
    </source>
</evidence>
<keyword evidence="10 11" id="KW-0961">Cell wall biogenesis/degradation</keyword>
<dbReference type="Proteomes" id="UP001268036">
    <property type="component" value="Unassembled WGS sequence"/>
</dbReference>
<feature type="transmembrane region" description="Helical" evidence="11">
    <location>
        <begin position="174"/>
        <end position="190"/>
    </location>
</feature>
<feature type="transmembrane region" description="Helical" evidence="11">
    <location>
        <begin position="27"/>
        <end position="52"/>
    </location>
</feature>
<dbReference type="GO" id="GO:0008360">
    <property type="term" value="P:regulation of cell shape"/>
    <property type="evidence" value="ECO:0007669"/>
    <property type="project" value="UniProtKB-KW"/>
</dbReference>
<organism evidence="12 13">
    <name type="scientific">Pseudomonas oryzihabitans</name>
    <dbReference type="NCBI Taxonomy" id="47885"/>
    <lineage>
        <taxon>Bacteria</taxon>
        <taxon>Pseudomonadati</taxon>
        <taxon>Pseudomonadota</taxon>
        <taxon>Gammaproteobacteria</taxon>
        <taxon>Pseudomonadales</taxon>
        <taxon>Pseudomonadaceae</taxon>
        <taxon>Pseudomonas</taxon>
    </lineage>
</organism>
<evidence type="ECO:0000256" key="11">
    <source>
        <dbReference type="HAMAP-Rule" id="MF_02079"/>
    </source>
</evidence>
<dbReference type="PANTHER" id="PTHR30474">
    <property type="entry name" value="CELL CYCLE PROTEIN"/>
    <property type="match status" value="1"/>
</dbReference>
<dbReference type="NCBIfam" id="TIGR02210">
    <property type="entry name" value="rodA_shape"/>
    <property type="match status" value="1"/>
</dbReference>
<dbReference type="HAMAP" id="MF_02079">
    <property type="entry name" value="PGT_RodA"/>
    <property type="match status" value="1"/>
</dbReference>
<dbReference type="PANTHER" id="PTHR30474:SF1">
    <property type="entry name" value="PEPTIDOGLYCAN GLYCOSYLTRANSFERASE MRDB"/>
    <property type="match status" value="1"/>
</dbReference>
<dbReference type="InterPro" id="IPR018365">
    <property type="entry name" value="Cell_cycle_FtsW-rel_CS"/>
</dbReference>
<comment type="subcellular location">
    <subcellularLocation>
        <location evidence="11">Cell inner membrane</location>
        <topology evidence="11">Multi-pass membrane protein</topology>
    </subcellularLocation>
    <subcellularLocation>
        <location evidence="1">Membrane</location>
        <topology evidence="1">Multi-pass membrane protein</topology>
    </subcellularLocation>
</comment>
<keyword evidence="4 11" id="KW-0808">Transferase</keyword>
<feature type="transmembrane region" description="Helical" evidence="11">
    <location>
        <begin position="315"/>
        <end position="340"/>
    </location>
</feature>
<evidence type="ECO:0000256" key="8">
    <source>
        <dbReference type="ARBA" id="ARBA00022989"/>
    </source>
</evidence>
<keyword evidence="11" id="KW-0997">Cell inner membrane</keyword>
<keyword evidence="9 11" id="KW-0472">Membrane</keyword>
<name>A0AAJ2BUP5_9PSED</name>
<dbReference type="PROSITE" id="PS00428">
    <property type="entry name" value="FTSW_RODA_SPOVE"/>
    <property type="match status" value="1"/>
</dbReference>
<dbReference type="GO" id="GO:0032153">
    <property type="term" value="C:cell division site"/>
    <property type="evidence" value="ECO:0007669"/>
    <property type="project" value="TreeGrafter"/>
</dbReference>
<comment type="catalytic activity">
    <reaction evidence="11">
        <text>[GlcNAc-(1-&gt;4)-Mur2Ac(oyl-L-Ala-gamma-D-Glu-L-Lys-D-Ala-D-Ala)](n)-di-trans,octa-cis-undecaprenyl diphosphate + beta-D-GlcNAc-(1-&gt;4)-Mur2Ac(oyl-L-Ala-gamma-D-Glu-L-Lys-D-Ala-D-Ala)-di-trans,octa-cis-undecaprenyl diphosphate = [GlcNAc-(1-&gt;4)-Mur2Ac(oyl-L-Ala-gamma-D-Glu-L-Lys-D-Ala-D-Ala)](n+1)-di-trans,octa-cis-undecaprenyl diphosphate + di-trans,octa-cis-undecaprenyl diphosphate + H(+)</text>
        <dbReference type="Rhea" id="RHEA:23708"/>
        <dbReference type="Rhea" id="RHEA-COMP:9602"/>
        <dbReference type="Rhea" id="RHEA-COMP:9603"/>
        <dbReference type="ChEBI" id="CHEBI:15378"/>
        <dbReference type="ChEBI" id="CHEBI:58405"/>
        <dbReference type="ChEBI" id="CHEBI:60033"/>
        <dbReference type="ChEBI" id="CHEBI:78435"/>
        <dbReference type="EC" id="2.4.99.28"/>
    </reaction>
</comment>
<sequence>MSLAPNFDRTIPEGDVMKRRATLLQRLHIDGPLLILLLMLGATGLFVLYSAGGRNLDLLFKQASSFGLGLVAMAIVAQLEPRFMARWVPLGYVVGVALLVVVDVMGHNAMGATRWINIPGVIRFQPSEFMKLLMPMMMAWYLSKRSLPPNFKHSLISLSLVVVPFVLILDQPDLGTAMLVLASGGFVLFVGGLQWRWLIGAVSAAVPMAVAMWFFVLHDYQKRRILTFLDPEMDPLGAGWNIIQSKAAIGSGGVFGKGWLLGTQSHLDFLPESHTDFIIAVLGEEFGMVGVCLLLTLYLLLIGRGLTITLQAQTLFGKLLAGGVTMTFFVYVFVNIGMVSGLLPVVGVPLPFISYGGTSVVTLLTGFGVLMSIHTHRKWITQV</sequence>
<keyword evidence="5 11" id="KW-0812">Transmembrane</keyword>
<evidence type="ECO:0000256" key="1">
    <source>
        <dbReference type="ARBA" id="ARBA00004141"/>
    </source>
</evidence>
<evidence type="ECO:0000256" key="4">
    <source>
        <dbReference type="ARBA" id="ARBA00022679"/>
    </source>
</evidence>
<feature type="transmembrane region" description="Helical" evidence="11">
    <location>
        <begin position="277"/>
        <end position="303"/>
    </location>
</feature>
<dbReference type="GO" id="GO:0008955">
    <property type="term" value="F:peptidoglycan glycosyltransferase activity"/>
    <property type="evidence" value="ECO:0007669"/>
    <property type="project" value="UniProtKB-UniRule"/>
</dbReference>
<dbReference type="GO" id="GO:0051301">
    <property type="term" value="P:cell division"/>
    <property type="evidence" value="ECO:0007669"/>
    <property type="project" value="InterPro"/>
</dbReference>
<comment type="caution">
    <text evidence="12">The sequence shown here is derived from an EMBL/GenBank/DDBJ whole genome shotgun (WGS) entry which is preliminary data.</text>
</comment>
<dbReference type="GO" id="GO:0071555">
    <property type="term" value="P:cell wall organization"/>
    <property type="evidence" value="ECO:0007669"/>
    <property type="project" value="UniProtKB-KW"/>
</dbReference>
<dbReference type="GO" id="GO:0015648">
    <property type="term" value="F:lipid-linked peptidoglycan transporter activity"/>
    <property type="evidence" value="ECO:0007669"/>
    <property type="project" value="TreeGrafter"/>
</dbReference>
<dbReference type="InterPro" id="IPR001182">
    <property type="entry name" value="FtsW/RodA"/>
</dbReference>
<keyword evidence="6 11" id="KW-0133">Cell shape</keyword>
<evidence type="ECO:0000256" key="9">
    <source>
        <dbReference type="ARBA" id="ARBA00023136"/>
    </source>
</evidence>
<gene>
    <name evidence="11" type="primary">mrdB</name>
    <name evidence="11" type="synonym">rodA</name>
    <name evidence="12" type="ORF">QE440_001014</name>
</gene>
<feature type="transmembrane region" description="Helical" evidence="11">
    <location>
        <begin position="89"/>
        <end position="110"/>
    </location>
</feature>
<dbReference type="GO" id="GO:0009252">
    <property type="term" value="P:peptidoglycan biosynthetic process"/>
    <property type="evidence" value="ECO:0007669"/>
    <property type="project" value="UniProtKB-UniRule"/>
</dbReference>
<comment type="similarity">
    <text evidence="11">Belongs to the SEDS family. MrdB/RodA subfamily.</text>
</comment>
<dbReference type="Pfam" id="PF01098">
    <property type="entry name" value="FTSW_RODA_SPOVE"/>
    <property type="match status" value="1"/>
</dbReference>
<comment type="pathway">
    <text evidence="11">Cell wall biogenesis; peptidoglycan biosynthesis.</text>
</comment>
<proteinExistence type="inferred from homology"/>
<accession>A0AAJ2BUP5</accession>
<keyword evidence="7 11" id="KW-0573">Peptidoglycan synthesis</keyword>
<evidence type="ECO:0000256" key="6">
    <source>
        <dbReference type="ARBA" id="ARBA00022960"/>
    </source>
</evidence>
<feature type="transmembrane region" description="Helical" evidence="11">
    <location>
        <begin position="197"/>
        <end position="216"/>
    </location>
</feature>
<dbReference type="AlphaFoldDB" id="A0AAJ2BUP5"/>
<dbReference type="EMBL" id="JAVJAF010000001">
    <property type="protein sequence ID" value="MDR6233273.1"/>
    <property type="molecule type" value="Genomic_DNA"/>
</dbReference>
<keyword evidence="8 11" id="KW-1133">Transmembrane helix</keyword>
<evidence type="ECO:0000313" key="13">
    <source>
        <dbReference type="Proteomes" id="UP001268036"/>
    </source>
</evidence>
<feature type="transmembrane region" description="Helical" evidence="11">
    <location>
        <begin position="150"/>
        <end position="168"/>
    </location>
</feature>
<reference evidence="12" key="1">
    <citation type="submission" date="2023-08" db="EMBL/GenBank/DDBJ databases">
        <title>Functional and genomic diversity of the sorghum phyllosphere microbiome.</title>
        <authorList>
            <person name="Shade A."/>
        </authorList>
    </citation>
    <scope>NUCLEOTIDE SEQUENCE</scope>
    <source>
        <strain evidence="12">SORGH_AS_0201</strain>
    </source>
</reference>
<evidence type="ECO:0000313" key="12">
    <source>
        <dbReference type="EMBL" id="MDR6233273.1"/>
    </source>
</evidence>
<comment type="function">
    <text evidence="11">Peptidoglycan polymerase that is essential for cell wall elongation.</text>
</comment>
<dbReference type="InterPro" id="IPR011923">
    <property type="entry name" value="RodA/MrdB"/>
</dbReference>
<evidence type="ECO:0000256" key="7">
    <source>
        <dbReference type="ARBA" id="ARBA00022984"/>
    </source>
</evidence>
<dbReference type="EC" id="2.4.99.28" evidence="11"/>
<dbReference type="GO" id="GO:0005886">
    <property type="term" value="C:plasma membrane"/>
    <property type="evidence" value="ECO:0007669"/>
    <property type="project" value="UniProtKB-SubCell"/>
</dbReference>
<evidence type="ECO:0000256" key="2">
    <source>
        <dbReference type="ARBA" id="ARBA00022475"/>
    </source>
</evidence>
<keyword evidence="2 11" id="KW-1003">Cell membrane</keyword>
<feature type="transmembrane region" description="Helical" evidence="11">
    <location>
        <begin position="352"/>
        <end position="373"/>
    </location>
</feature>
<evidence type="ECO:0000256" key="10">
    <source>
        <dbReference type="ARBA" id="ARBA00023316"/>
    </source>
</evidence>
<keyword evidence="3 11" id="KW-0328">Glycosyltransferase</keyword>
<protein>
    <recommendedName>
        <fullName evidence="11">Peptidoglycan glycosyltransferase MrdB</fullName>
        <shortName evidence="11">PGT</shortName>
        <ecNumber evidence="11">2.4.99.28</ecNumber>
    </recommendedName>
    <alternativeName>
        <fullName evidence="11">Cell elongation protein RodA</fullName>
    </alternativeName>
    <alternativeName>
        <fullName evidence="11">Cell wall polymerase</fullName>
    </alternativeName>
    <alternativeName>
        <fullName evidence="11">Peptidoglycan polymerase</fullName>
        <shortName evidence="11">PG polymerase</shortName>
    </alternativeName>
</protein>